<dbReference type="AlphaFoldDB" id="A0A934KVY4"/>
<dbReference type="Proteomes" id="UP000662373">
    <property type="component" value="Unassembled WGS sequence"/>
</dbReference>
<accession>A0A934KVY4</accession>
<organism evidence="3 4">
    <name type="scientific">Gelidibacter salicanalis</name>
    <dbReference type="NCBI Taxonomy" id="291193"/>
    <lineage>
        <taxon>Bacteria</taxon>
        <taxon>Pseudomonadati</taxon>
        <taxon>Bacteroidota</taxon>
        <taxon>Flavobacteriia</taxon>
        <taxon>Flavobacteriales</taxon>
        <taxon>Flavobacteriaceae</taxon>
        <taxon>Gelidibacter</taxon>
    </lineage>
</organism>
<sequence>MKKVVYIWTMLLLVTLVFQSCEDLEAVDTPDFSVVFNTTAKVGEPVEFTITDAPNFLNFYSGEYGHEFKNSERYKADGEFFLNFDTARNYFDGASKNDEAWSFLVSTDYTGSGTIEDVKVATWTDISDRFTFATARSYNLTNSGSVNITEFASDLPTYFAIRAYAEGKKEDGNRQGVFRVHSFDIALAVANENYSLDITNFTNPGFNSVNVEGVHPTNSTKDYWRNRGSYYELSADQAEYTNDDWLITNPVNLAGAVDPDRGEPLKTFSDRLKSFQYTFAQPGTYTVTFVGSNETIYGQKGSIKEYTITVSE</sequence>
<evidence type="ECO:0000256" key="1">
    <source>
        <dbReference type="SAM" id="SignalP"/>
    </source>
</evidence>
<dbReference type="PROSITE" id="PS51257">
    <property type="entry name" value="PROKAR_LIPOPROTEIN"/>
    <property type="match status" value="1"/>
</dbReference>
<feature type="domain" description="DUF5017" evidence="2">
    <location>
        <begin position="20"/>
        <end position="200"/>
    </location>
</feature>
<dbReference type="EMBL" id="JAEHJZ010000066">
    <property type="protein sequence ID" value="MBJ7882995.1"/>
    <property type="molecule type" value="Genomic_DNA"/>
</dbReference>
<name>A0A934KVY4_9FLAO</name>
<evidence type="ECO:0000313" key="3">
    <source>
        <dbReference type="EMBL" id="MBJ7882995.1"/>
    </source>
</evidence>
<evidence type="ECO:0000313" key="4">
    <source>
        <dbReference type="Proteomes" id="UP000662373"/>
    </source>
</evidence>
<feature type="chain" id="PRO_5038016372" evidence="1">
    <location>
        <begin position="27"/>
        <end position="312"/>
    </location>
</feature>
<dbReference type="InterPro" id="IPR032185">
    <property type="entry name" value="DUF5017"/>
</dbReference>
<protein>
    <submittedName>
        <fullName evidence="3">DUF5017 domain-containing protein</fullName>
    </submittedName>
</protein>
<reference evidence="3 4" key="1">
    <citation type="submission" date="2020-09" db="EMBL/GenBank/DDBJ databases">
        <title>Draft genome of Gelidibacter salicanalis PAMC21136.</title>
        <authorList>
            <person name="Park H."/>
        </authorList>
    </citation>
    <scope>NUCLEOTIDE SEQUENCE [LARGE SCALE GENOMIC DNA]</scope>
    <source>
        <strain evidence="3 4">PAMC21136</strain>
    </source>
</reference>
<proteinExistence type="predicted"/>
<gene>
    <name evidence="3" type="ORF">JEM65_20370</name>
</gene>
<dbReference type="Pfam" id="PF16409">
    <property type="entry name" value="DUF5017"/>
    <property type="match status" value="1"/>
</dbReference>
<keyword evidence="4" id="KW-1185">Reference proteome</keyword>
<keyword evidence="1" id="KW-0732">Signal</keyword>
<dbReference type="RefSeq" id="WP_199603488.1">
    <property type="nucleotide sequence ID" value="NZ_JAEHJZ010000066.1"/>
</dbReference>
<comment type="caution">
    <text evidence="3">The sequence shown here is derived from an EMBL/GenBank/DDBJ whole genome shotgun (WGS) entry which is preliminary data.</text>
</comment>
<evidence type="ECO:0000259" key="2">
    <source>
        <dbReference type="Pfam" id="PF16409"/>
    </source>
</evidence>
<feature type="signal peptide" evidence="1">
    <location>
        <begin position="1"/>
        <end position="26"/>
    </location>
</feature>